<dbReference type="InterPro" id="IPR023210">
    <property type="entry name" value="NADP_OxRdtase_dom"/>
</dbReference>
<evidence type="ECO:0000313" key="5">
    <source>
        <dbReference type="EMBL" id="MCU6761550.1"/>
    </source>
</evidence>
<dbReference type="PANTHER" id="PTHR43827:SF3">
    <property type="entry name" value="NADP-DEPENDENT OXIDOREDUCTASE DOMAIN-CONTAINING PROTEIN"/>
    <property type="match status" value="1"/>
</dbReference>
<proteinExistence type="inferred from homology"/>
<dbReference type="InterPro" id="IPR018170">
    <property type="entry name" value="Aldo/ket_reductase_CS"/>
</dbReference>
<evidence type="ECO:0000256" key="1">
    <source>
        <dbReference type="ARBA" id="ARBA00007905"/>
    </source>
</evidence>
<dbReference type="RefSeq" id="WP_158424345.1">
    <property type="nucleotide sequence ID" value="NZ_JAOQJQ010000001.1"/>
</dbReference>
<evidence type="ECO:0000256" key="2">
    <source>
        <dbReference type="ARBA" id="ARBA00022857"/>
    </source>
</evidence>
<dbReference type="PIRSF" id="PIRSF000097">
    <property type="entry name" value="AKR"/>
    <property type="match status" value="1"/>
</dbReference>
<feature type="domain" description="NADP-dependent oxidoreductase" evidence="4">
    <location>
        <begin position="16"/>
        <end position="256"/>
    </location>
</feature>
<protein>
    <submittedName>
        <fullName evidence="5">Aldo/keto reductase</fullName>
    </submittedName>
</protein>
<keyword evidence="2" id="KW-0521">NADP</keyword>
<dbReference type="PROSITE" id="PS00062">
    <property type="entry name" value="ALDOKETO_REDUCTASE_2"/>
    <property type="match status" value="1"/>
</dbReference>
<dbReference type="PROSITE" id="PS00798">
    <property type="entry name" value="ALDOKETO_REDUCTASE_1"/>
    <property type="match status" value="1"/>
</dbReference>
<evidence type="ECO:0000256" key="3">
    <source>
        <dbReference type="ARBA" id="ARBA00023002"/>
    </source>
</evidence>
<name>A0ABT2TH99_9FIRM</name>
<dbReference type="InterPro" id="IPR036812">
    <property type="entry name" value="NAD(P)_OxRdtase_dom_sf"/>
</dbReference>
<comment type="similarity">
    <text evidence="1">Belongs to the aldo/keto reductase family.</text>
</comment>
<dbReference type="CDD" id="cd19133">
    <property type="entry name" value="AKR_AKR5F1"/>
    <property type="match status" value="1"/>
</dbReference>
<evidence type="ECO:0000313" key="6">
    <source>
        <dbReference type="Proteomes" id="UP001652442"/>
    </source>
</evidence>
<dbReference type="Proteomes" id="UP001652442">
    <property type="component" value="Unassembled WGS sequence"/>
</dbReference>
<dbReference type="Pfam" id="PF00248">
    <property type="entry name" value="Aldo_ket_red"/>
    <property type="match status" value="1"/>
</dbReference>
<organism evidence="5 6">
    <name type="scientific">Brotonthovivens ammoniilytica</name>
    <dbReference type="NCBI Taxonomy" id="2981725"/>
    <lineage>
        <taxon>Bacteria</taxon>
        <taxon>Bacillati</taxon>
        <taxon>Bacillota</taxon>
        <taxon>Clostridia</taxon>
        <taxon>Lachnospirales</taxon>
        <taxon>Lachnospiraceae</taxon>
        <taxon>Brotonthovivens</taxon>
    </lineage>
</organism>
<evidence type="ECO:0000259" key="4">
    <source>
        <dbReference type="Pfam" id="PF00248"/>
    </source>
</evidence>
<dbReference type="PRINTS" id="PR00069">
    <property type="entry name" value="ALDKETRDTASE"/>
</dbReference>
<comment type="caution">
    <text evidence="5">The sequence shown here is derived from an EMBL/GenBank/DDBJ whole genome shotgun (WGS) entry which is preliminary data.</text>
</comment>
<keyword evidence="3" id="KW-0560">Oxidoreductase</keyword>
<keyword evidence="6" id="KW-1185">Reference proteome</keyword>
<dbReference type="PANTHER" id="PTHR43827">
    <property type="entry name" value="2,5-DIKETO-D-GLUCONIC ACID REDUCTASE"/>
    <property type="match status" value="1"/>
</dbReference>
<dbReference type="EMBL" id="JAOQJQ010000001">
    <property type="protein sequence ID" value="MCU6761550.1"/>
    <property type="molecule type" value="Genomic_DNA"/>
</dbReference>
<accession>A0ABT2TH99</accession>
<sequence length="277" mass="31737">MLKVKLNNGIEMPILGFGTFLTGGTDCEQSVCTAIQNGYRLIDTAEAYGNEEQVGNGIRKSGVDRKELFIVTKVNFKSYEATRETVLQSLEKLGTDYLDLVLLHWPFGNYYKAWRELEALYAERKIKAIGVSNFEPDRLIDLIHFNKVVPAVNQIETNLHCQRKTEHGWMKKYNVQHMAYAPLGQGNRNEMFSQAEVMALAEKYKKAPAQIMLRFLTQQDVVVIPKSIHEERIKENFDIFDFNLTDEELETLTAIDTNTAKIGNAEQPEMVEFAMTW</sequence>
<gene>
    <name evidence="5" type="ORF">OCV88_04235</name>
</gene>
<dbReference type="InterPro" id="IPR020471">
    <property type="entry name" value="AKR"/>
</dbReference>
<reference evidence="5 6" key="1">
    <citation type="journal article" date="2021" name="ISME Commun">
        <title>Automated analysis of genomic sequences facilitates high-throughput and comprehensive description of bacteria.</title>
        <authorList>
            <person name="Hitch T.C.A."/>
        </authorList>
    </citation>
    <scope>NUCLEOTIDE SEQUENCE [LARGE SCALE GENOMIC DNA]</scope>
    <source>
        <strain evidence="5 6">Sanger_109</strain>
    </source>
</reference>
<dbReference type="SUPFAM" id="SSF51430">
    <property type="entry name" value="NAD(P)-linked oxidoreductase"/>
    <property type="match status" value="1"/>
</dbReference>
<dbReference type="PROSITE" id="PS00063">
    <property type="entry name" value="ALDOKETO_REDUCTASE_3"/>
    <property type="match status" value="1"/>
</dbReference>
<dbReference type="Gene3D" id="3.20.20.100">
    <property type="entry name" value="NADP-dependent oxidoreductase domain"/>
    <property type="match status" value="1"/>
</dbReference>